<dbReference type="GO" id="GO:0005524">
    <property type="term" value="F:ATP binding"/>
    <property type="evidence" value="ECO:0007669"/>
    <property type="project" value="UniProtKB-KW"/>
</dbReference>
<keyword evidence="2" id="KW-1003">Cell membrane</keyword>
<feature type="transmembrane region" description="Helical" evidence="6">
    <location>
        <begin position="229"/>
        <end position="254"/>
    </location>
</feature>
<comment type="subcellular location">
    <subcellularLocation>
        <location evidence="1">Cell membrane</location>
        <topology evidence="1">Multi-pass membrane protein</topology>
    </subcellularLocation>
</comment>
<dbReference type="Proteomes" id="UP000032552">
    <property type="component" value="Unassembled WGS sequence"/>
</dbReference>
<protein>
    <submittedName>
        <fullName evidence="8">ABC transporter ATP-binding protein</fullName>
    </submittedName>
</protein>
<evidence type="ECO:0000313" key="9">
    <source>
        <dbReference type="Proteomes" id="UP000032552"/>
    </source>
</evidence>
<keyword evidence="8" id="KW-0547">Nucleotide-binding</keyword>
<name>A0A0C9PVA8_LACPA</name>
<feature type="transmembrane region" description="Helical" evidence="6">
    <location>
        <begin position="178"/>
        <end position="200"/>
    </location>
</feature>
<evidence type="ECO:0000256" key="2">
    <source>
        <dbReference type="ARBA" id="ARBA00022475"/>
    </source>
</evidence>
<feature type="transmembrane region" description="Helical" evidence="6">
    <location>
        <begin position="365"/>
        <end position="386"/>
    </location>
</feature>
<reference evidence="9" key="1">
    <citation type="submission" date="2014-05" db="EMBL/GenBank/DDBJ databases">
        <title>Whole genome sequencing of Lactobacillus casei NRIC0644.</title>
        <authorList>
            <person name="Atarashi H."/>
            <person name="Yoshida Y."/>
            <person name="Fujimura S."/>
            <person name="Tanaka N."/>
            <person name="Shiwa Y."/>
            <person name="Yoshikawa H."/>
            <person name="Okada S."/>
            <person name="Nakagawa J."/>
        </authorList>
    </citation>
    <scope>NUCLEOTIDE SEQUENCE [LARGE SCALE GENOMIC DNA]</scope>
    <source>
        <strain evidence="9">NRIC0644</strain>
    </source>
</reference>
<dbReference type="GO" id="GO:0140359">
    <property type="term" value="F:ABC-type transporter activity"/>
    <property type="evidence" value="ECO:0007669"/>
    <property type="project" value="InterPro"/>
</dbReference>
<keyword evidence="3 6" id="KW-0812">Transmembrane</keyword>
<comment type="caution">
    <text evidence="8">The sequence shown here is derived from an EMBL/GenBank/DDBJ whole genome shotgun (WGS) entry which is preliminary data.</text>
</comment>
<keyword evidence="4 6" id="KW-1133">Transmembrane helix</keyword>
<keyword evidence="5 6" id="KW-0472">Membrane</keyword>
<keyword evidence="8" id="KW-0067">ATP-binding</keyword>
<evidence type="ECO:0000256" key="1">
    <source>
        <dbReference type="ARBA" id="ARBA00004651"/>
    </source>
</evidence>
<dbReference type="PANTHER" id="PTHR30294:SF29">
    <property type="entry name" value="MULTIDRUG ABC TRANSPORTER PERMEASE YBHS-RELATED"/>
    <property type="match status" value="1"/>
</dbReference>
<evidence type="ECO:0000256" key="5">
    <source>
        <dbReference type="ARBA" id="ARBA00023136"/>
    </source>
</evidence>
<organism evidence="8 9">
    <name type="scientific">Lacticaseibacillus paracasei NRIC 0644</name>
    <dbReference type="NCBI Taxonomy" id="1435038"/>
    <lineage>
        <taxon>Bacteria</taxon>
        <taxon>Bacillati</taxon>
        <taxon>Bacillota</taxon>
        <taxon>Bacilli</taxon>
        <taxon>Lactobacillales</taxon>
        <taxon>Lactobacillaceae</taxon>
        <taxon>Lacticaseibacillus</taxon>
    </lineage>
</organism>
<gene>
    <name evidence="8" type="ORF">LC0644_0543</name>
</gene>
<feature type="transmembrane region" description="Helical" evidence="6">
    <location>
        <begin position="274"/>
        <end position="305"/>
    </location>
</feature>
<dbReference type="PANTHER" id="PTHR30294">
    <property type="entry name" value="MEMBRANE COMPONENT OF ABC TRANSPORTER YHHJ-RELATED"/>
    <property type="match status" value="1"/>
</dbReference>
<dbReference type="EMBL" id="BAYM01000036">
    <property type="protein sequence ID" value="GAN35954.1"/>
    <property type="molecule type" value="Genomic_DNA"/>
</dbReference>
<evidence type="ECO:0000313" key="8">
    <source>
        <dbReference type="EMBL" id="GAN35954.1"/>
    </source>
</evidence>
<evidence type="ECO:0000256" key="4">
    <source>
        <dbReference type="ARBA" id="ARBA00022989"/>
    </source>
</evidence>
<proteinExistence type="predicted"/>
<dbReference type="InterPro" id="IPR013525">
    <property type="entry name" value="ABC2_TM"/>
</dbReference>
<dbReference type="GO" id="GO:0005886">
    <property type="term" value="C:plasma membrane"/>
    <property type="evidence" value="ECO:0007669"/>
    <property type="project" value="UniProtKB-SubCell"/>
</dbReference>
<dbReference type="AlphaFoldDB" id="A0A0C9PVA8"/>
<dbReference type="InterPro" id="IPR051449">
    <property type="entry name" value="ABC-2_transporter_component"/>
</dbReference>
<feature type="domain" description="ABC-2 type transporter transmembrane" evidence="7">
    <location>
        <begin position="20"/>
        <end position="386"/>
    </location>
</feature>
<feature type="transmembrane region" description="Helical" evidence="6">
    <location>
        <begin position="317"/>
        <end position="345"/>
    </location>
</feature>
<evidence type="ECO:0000259" key="7">
    <source>
        <dbReference type="Pfam" id="PF12698"/>
    </source>
</evidence>
<evidence type="ECO:0000256" key="6">
    <source>
        <dbReference type="SAM" id="Phobius"/>
    </source>
</evidence>
<dbReference type="Pfam" id="PF12698">
    <property type="entry name" value="ABC2_membrane_3"/>
    <property type="match status" value="1"/>
</dbReference>
<accession>A0A0C9PVA8</accession>
<sequence>MKKMDVIFRQVFFKNLKSKTWLWIVLGPLVLAAVFGGVFWLMNQTNQTSKIGVVTSSPALTSTLKASSDDDQRYISYSSTAAAKRAMADEDLDGVLTISTQPTTHASLIERTDGNGINQTQLQSALAQAHTKEVAAQLKLSTTQLQSLFATPQLATTSVSVDKGKLVSRSAKTQKSGAMVGFILGMLIYTFVISYASMMAQEIGTEKGSRIEESILTAITPQAQFFGKLLGILALMAVQMAIYGVVTLAGGLLLQRLPKNPLSSLMTNIDLSGISLNMLLFSLAFFFVGTLTYTVLAALTGSLVANQEQIGQATTPIVMLGMLGYFGALIVAGGTSPILNIASYIPFLSTMMMPVRLGAGQVTAVAGWSALGINLVFLILFTWLTVKFYQTNVLSYSDGGMLKAFKRSWQLQRAARKPKPVKS</sequence>
<evidence type="ECO:0000256" key="3">
    <source>
        <dbReference type="ARBA" id="ARBA00022692"/>
    </source>
</evidence>
<dbReference type="RefSeq" id="WP_045626994.1">
    <property type="nucleotide sequence ID" value="NZ_BAYM01000036.1"/>
</dbReference>
<feature type="transmembrane region" description="Helical" evidence="6">
    <location>
        <begin position="21"/>
        <end position="42"/>
    </location>
</feature>